<dbReference type="SUPFAM" id="SSF51182">
    <property type="entry name" value="RmlC-like cupins"/>
    <property type="match status" value="1"/>
</dbReference>
<dbReference type="GO" id="GO:0008697">
    <property type="term" value="F:4-deoxy-L-threo-5-hexosulose-uronate ketol-isomerase activity"/>
    <property type="evidence" value="ECO:0007669"/>
    <property type="project" value="UniProtKB-EC"/>
</dbReference>
<keyword evidence="4" id="KW-1185">Reference proteome</keyword>
<proteinExistence type="predicted"/>
<dbReference type="EMBL" id="CDGJ01000012">
    <property type="protein sequence ID" value="CEJ06036.1"/>
    <property type="molecule type" value="Genomic_DNA"/>
</dbReference>
<dbReference type="Pfam" id="PF04962">
    <property type="entry name" value="KduI"/>
    <property type="match status" value="1"/>
</dbReference>
<dbReference type="InterPro" id="IPR024203">
    <property type="entry name" value="Deoxy-glucuronate_isom_IolB"/>
</dbReference>
<dbReference type="Proteomes" id="UP000836597">
    <property type="component" value="Chromosome"/>
</dbReference>
<evidence type="ECO:0000313" key="4">
    <source>
        <dbReference type="Proteomes" id="UP001071230"/>
    </source>
</evidence>
<gene>
    <name evidence="3" type="ORF">DEACI_0482</name>
    <name evidence="2" type="ORF">DEACI_4072</name>
</gene>
<dbReference type="InterPro" id="IPR021120">
    <property type="entry name" value="KduI/IolB_isomerase"/>
</dbReference>
<organism evidence="2">
    <name type="scientific">Acididesulfobacillus acetoxydans</name>
    <dbReference type="NCBI Taxonomy" id="1561005"/>
    <lineage>
        <taxon>Bacteria</taxon>
        <taxon>Bacillati</taxon>
        <taxon>Bacillota</taxon>
        <taxon>Clostridia</taxon>
        <taxon>Eubacteriales</taxon>
        <taxon>Peptococcaceae</taxon>
        <taxon>Acididesulfobacillus</taxon>
    </lineage>
</organism>
<protein>
    <submittedName>
        <fullName evidence="2">5-dehydro-4-deoxy-D-glucuronate isomerase</fullName>
        <ecNumber evidence="2">5.3.1.17</ecNumber>
    </submittedName>
</protein>
<keyword evidence="1 2" id="KW-0413">Isomerase</keyword>
<dbReference type="EC" id="5.3.1.17" evidence="2"/>
<dbReference type="InterPro" id="IPR014710">
    <property type="entry name" value="RmlC-like_jellyroll"/>
</dbReference>
<dbReference type="InterPro" id="IPR011051">
    <property type="entry name" value="RmlC_Cupin_sf"/>
</dbReference>
<evidence type="ECO:0000313" key="3">
    <source>
        <dbReference type="EMBL" id="CEJ06036.1"/>
    </source>
</evidence>
<dbReference type="GO" id="GO:0008880">
    <property type="term" value="F:glucuronate isomerase activity"/>
    <property type="evidence" value="ECO:0007669"/>
    <property type="project" value="InterPro"/>
</dbReference>
<evidence type="ECO:0000313" key="2">
    <source>
        <dbReference type="EMBL" id="CAA7603249.1"/>
    </source>
</evidence>
<evidence type="ECO:0000256" key="1">
    <source>
        <dbReference type="ARBA" id="ARBA00023235"/>
    </source>
</evidence>
<reference evidence="3" key="1">
    <citation type="submission" date="2014-11" db="EMBL/GenBank/DDBJ databases">
        <authorList>
            <person name="Hornung B.V."/>
        </authorList>
    </citation>
    <scope>NUCLEOTIDE SEQUENCE</scope>
    <source>
        <strain evidence="3">INE</strain>
    </source>
</reference>
<dbReference type="EMBL" id="LR746496">
    <property type="protein sequence ID" value="CAA7603249.1"/>
    <property type="molecule type" value="Genomic_DNA"/>
</dbReference>
<sequence>MKSTVDKYGALIQNDKINPAVDVNPLGSGVIFDPADEQTPLQVIGLGIYKLNGEIYQNNTGAKEYAFVPMEGTFVVKTEEGEFHLEREGGPFNVAPGASNASALYVPKESSYTITGHGEIIYYTAPSSQKMKTVFISQGQVPNLSRGDLLWRRDVITMIEPGISTNLIVGETYSPPGLWSGTPLHVHDVGDVAAGESEHEEVYYHVSRMKGREMPNFTVQMLFDGKEINKAYLCQDKTAFAIPGVCHPVVASPVSDCIYGWALAGVEGHLGMRDVADFAHMKKIGEFASKLRSEEANQAALLLDRVKLSDFSAANGLDEFQTKIVELILREYGINFKSL</sequence>
<accession>A0A8S0WA91</accession>
<name>A0A8S0WA91_9FIRM</name>
<reference evidence="2" key="2">
    <citation type="submission" date="2020-01" db="EMBL/GenBank/DDBJ databases">
        <authorList>
            <person name="Hornung B."/>
        </authorList>
    </citation>
    <scope>NUCLEOTIDE SEQUENCE</scope>
    <source>
        <strain evidence="2">PacBioINE</strain>
    </source>
</reference>
<dbReference type="Gene3D" id="2.60.120.10">
    <property type="entry name" value="Jelly Rolls"/>
    <property type="match status" value="2"/>
</dbReference>
<dbReference type="PANTHER" id="PTHR39193">
    <property type="entry name" value="5-DEOXY-GLUCURONATE ISOMERASE"/>
    <property type="match status" value="1"/>
</dbReference>
<dbReference type="PANTHER" id="PTHR39193:SF1">
    <property type="entry name" value="5-DEOXY-GLUCURONATE ISOMERASE"/>
    <property type="match status" value="1"/>
</dbReference>
<dbReference type="RefSeq" id="WP_240986497.1">
    <property type="nucleotide sequence ID" value="NZ_CDGJ01000012.1"/>
</dbReference>
<dbReference type="Proteomes" id="UP001071230">
    <property type="component" value="Unassembled WGS sequence"/>
</dbReference>
<dbReference type="AlphaFoldDB" id="A0A8S0WA91"/>
<dbReference type="GO" id="GO:0019310">
    <property type="term" value="P:inositol catabolic process"/>
    <property type="evidence" value="ECO:0007669"/>
    <property type="project" value="InterPro"/>
</dbReference>
<dbReference type="KEGG" id="aacx:DEACI_4072"/>